<dbReference type="InterPro" id="IPR002941">
    <property type="entry name" value="DNA_methylase_N4/N6"/>
</dbReference>
<keyword evidence="3" id="KW-0949">S-adenosyl-L-methionine</keyword>
<dbReference type="GeneID" id="301140172"/>
<keyword evidence="1 6" id="KW-0489">Methyltransferase</keyword>
<dbReference type="InterPro" id="IPR002295">
    <property type="entry name" value="N4/N6-MTase_EcoPI_Mod-like"/>
</dbReference>
<dbReference type="Gene3D" id="3.40.50.150">
    <property type="entry name" value="Vaccinia Virus protein VP39"/>
    <property type="match status" value="1"/>
</dbReference>
<proteinExistence type="predicted"/>
<dbReference type="InterPro" id="IPR029063">
    <property type="entry name" value="SAM-dependent_MTases_sf"/>
</dbReference>
<feature type="domain" description="DNA methylase N-4/N-6" evidence="5">
    <location>
        <begin position="35"/>
        <end position="245"/>
    </location>
</feature>
<evidence type="ECO:0000256" key="1">
    <source>
        <dbReference type="ARBA" id="ARBA00022603"/>
    </source>
</evidence>
<dbReference type="SUPFAM" id="SSF53335">
    <property type="entry name" value="S-adenosyl-L-methionine-dependent methyltransferases"/>
    <property type="match status" value="1"/>
</dbReference>
<sequence>MKFQPEVFTENGLFYGDNLYIMQGLMKIGYKGKFDMIYFDGPFNSGWIFSIFNKELNENIIDPWNEIATIKNFYDSDAYRSNYRRRIEAAKELLNEKGILVFQTSQKEGHYMKVILDEIFGSRHFLGEVIWKFADGPLYEKSQFGLNHETLFFYAKSDNYLKKTGVSYSSVWDDIGKYGYLGEEDTFYATQKPEKLMERILQMTTDENALVGDFYCGSGTMPLIAEKMKRRWIASDHSRVAIQTAASRMEAAGTDVTMYQLVEDFNLSYLQGNEYKKKTQIPFSLNELQGIKEKFPNKSITIQAYEYTPEIDLIQDQKYTFQLIMPSVAPSGSKDVVKRMIPRPVPILTEDGYQLLIANPLDWILHHIVHGEITEAHYIMDIESLQRRVNDVYLRIKDNWIDSIKEYEGYDLLKDVFGHFYKVPKGRELSYGK</sequence>
<dbReference type="Proteomes" id="UP001342826">
    <property type="component" value="Unassembled WGS sequence"/>
</dbReference>
<evidence type="ECO:0000313" key="6">
    <source>
        <dbReference type="EMBL" id="MED4403321.1"/>
    </source>
</evidence>
<name>A0ABU6P213_9BACI</name>
<reference evidence="6 7" key="1">
    <citation type="submission" date="2023-03" db="EMBL/GenBank/DDBJ databases">
        <title>Bacillus Genome Sequencing.</title>
        <authorList>
            <person name="Dunlap C."/>
        </authorList>
    </citation>
    <scope>NUCLEOTIDE SEQUENCE [LARGE SCALE GENOMIC DNA]</scope>
    <source>
        <strain evidence="6 7">NRS-1717</strain>
    </source>
</reference>
<evidence type="ECO:0000313" key="7">
    <source>
        <dbReference type="Proteomes" id="UP001342826"/>
    </source>
</evidence>
<evidence type="ECO:0000259" key="5">
    <source>
        <dbReference type="Pfam" id="PF01555"/>
    </source>
</evidence>
<dbReference type="GO" id="GO:0008168">
    <property type="term" value="F:methyltransferase activity"/>
    <property type="evidence" value="ECO:0007669"/>
    <property type="project" value="UniProtKB-KW"/>
</dbReference>
<dbReference type="EC" id="2.1.1.-" evidence="6"/>
<keyword evidence="7" id="KW-1185">Reference proteome</keyword>
<evidence type="ECO:0000256" key="2">
    <source>
        <dbReference type="ARBA" id="ARBA00022679"/>
    </source>
</evidence>
<accession>A0ABU6P213</accession>
<dbReference type="Pfam" id="PF01555">
    <property type="entry name" value="N6_N4_Mtase"/>
    <property type="match status" value="1"/>
</dbReference>
<evidence type="ECO:0000256" key="4">
    <source>
        <dbReference type="ARBA" id="ARBA00022747"/>
    </source>
</evidence>
<evidence type="ECO:0000256" key="3">
    <source>
        <dbReference type="ARBA" id="ARBA00022691"/>
    </source>
</evidence>
<dbReference type="PRINTS" id="PR00506">
    <property type="entry name" value="D21N6MTFRASE"/>
</dbReference>
<keyword evidence="4" id="KW-0680">Restriction system</keyword>
<organism evidence="6 7">
    <name type="scientific">Metabacillus fastidiosus</name>
    <dbReference type="NCBI Taxonomy" id="1458"/>
    <lineage>
        <taxon>Bacteria</taxon>
        <taxon>Bacillati</taxon>
        <taxon>Bacillota</taxon>
        <taxon>Bacilli</taxon>
        <taxon>Bacillales</taxon>
        <taxon>Bacillaceae</taxon>
        <taxon>Metabacillus</taxon>
    </lineage>
</organism>
<protein>
    <submittedName>
        <fullName evidence="6">Site-specific DNA-methyltransferase</fullName>
        <ecNumber evidence="6">2.1.1.-</ecNumber>
    </submittedName>
</protein>
<dbReference type="RefSeq" id="WP_066226613.1">
    <property type="nucleotide sequence ID" value="NZ_JARTFQ010000001.1"/>
</dbReference>
<keyword evidence="2 6" id="KW-0808">Transferase</keyword>
<dbReference type="EMBL" id="JARTFS010000016">
    <property type="protein sequence ID" value="MED4403321.1"/>
    <property type="molecule type" value="Genomic_DNA"/>
</dbReference>
<dbReference type="GO" id="GO:0032259">
    <property type="term" value="P:methylation"/>
    <property type="evidence" value="ECO:0007669"/>
    <property type="project" value="UniProtKB-KW"/>
</dbReference>
<gene>
    <name evidence="6" type="ORF">P9271_18610</name>
</gene>
<comment type="caution">
    <text evidence="6">The sequence shown here is derived from an EMBL/GenBank/DDBJ whole genome shotgun (WGS) entry which is preliminary data.</text>
</comment>